<gene>
    <name evidence="1" type="ORF">ACFQ5P_00555</name>
</gene>
<reference evidence="2" key="1">
    <citation type="journal article" date="2019" name="Int. J. Syst. Evol. Microbiol.">
        <title>The Global Catalogue of Microorganisms (GCM) 10K type strain sequencing project: providing services to taxonomists for standard genome sequencing and annotation.</title>
        <authorList>
            <consortium name="The Broad Institute Genomics Platform"/>
            <consortium name="The Broad Institute Genome Sequencing Center for Infectious Disease"/>
            <person name="Wu L."/>
            <person name="Ma J."/>
        </authorList>
    </citation>
    <scope>NUCLEOTIDE SEQUENCE [LARGE SCALE GENOMIC DNA]</scope>
    <source>
        <strain evidence="2">CCM 8875</strain>
    </source>
</reference>
<dbReference type="RefSeq" id="WP_131573635.1">
    <property type="nucleotide sequence ID" value="NZ_CBCSAJ010000052.1"/>
</dbReference>
<sequence length="132" mass="14061">MPQFESFGLKGGVWRGHLNAPKGAPARVVLVQHGAVLAEARLTDEGDDSWLVEVDLPPEVLGEGIQTLLLKADSGASGDEATHPDGHVLDRLTLMAGRMLDDDLTAEIAALRAELELVKRELRRFAAGMAAG</sequence>
<accession>A0ABW4DS72</accession>
<evidence type="ECO:0008006" key="3">
    <source>
        <dbReference type="Google" id="ProtNLM"/>
    </source>
</evidence>
<keyword evidence="2" id="KW-1185">Reference proteome</keyword>
<dbReference type="Proteomes" id="UP001597302">
    <property type="component" value="Unassembled WGS sequence"/>
</dbReference>
<name>A0ABW4DS72_9RHOB</name>
<organism evidence="1 2">
    <name type="scientific">Paracoccus nototheniae</name>
    <dbReference type="NCBI Taxonomy" id="2489002"/>
    <lineage>
        <taxon>Bacteria</taxon>
        <taxon>Pseudomonadati</taxon>
        <taxon>Pseudomonadota</taxon>
        <taxon>Alphaproteobacteria</taxon>
        <taxon>Rhodobacterales</taxon>
        <taxon>Paracoccaceae</taxon>
        <taxon>Paracoccus</taxon>
    </lineage>
</organism>
<evidence type="ECO:0000313" key="1">
    <source>
        <dbReference type="EMBL" id="MFD1479773.1"/>
    </source>
</evidence>
<protein>
    <recommendedName>
        <fullName evidence="3">SCP2 domain-containing protein</fullName>
    </recommendedName>
</protein>
<proteinExistence type="predicted"/>
<dbReference type="EMBL" id="JBHTOQ010000003">
    <property type="protein sequence ID" value="MFD1479773.1"/>
    <property type="molecule type" value="Genomic_DNA"/>
</dbReference>
<evidence type="ECO:0000313" key="2">
    <source>
        <dbReference type="Proteomes" id="UP001597302"/>
    </source>
</evidence>
<comment type="caution">
    <text evidence="1">The sequence shown here is derived from an EMBL/GenBank/DDBJ whole genome shotgun (WGS) entry which is preliminary data.</text>
</comment>